<sequence length="123" mass="13753">MRNPLRMFRRRTADPSSRTRSPSEIFTAGGGNLATANPVTRDLLLDADDAHRRRERDRDTDDATDAELVEPPQDTLHGYEITTADAVAMRILANSEFDPDSVVTLPSGRAVTGREMQRWIDSQ</sequence>
<name>A0A839Y1Y7_9PSEU</name>
<evidence type="ECO:0000313" key="2">
    <source>
        <dbReference type="EMBL" id="MBB3665925.1"/>
    </source>
</evidence>
<protein>
    <submittedName>
        <fullName evidence="2">Uncharacterized protein</fullName>
    </submittedName>
</protein>
<dbReference type="Proteomes" id="UP000564573">
    <property type="component" value="Unassembled WGS sequence"/>
</dbReference>
<dbReference type="RefSeq" id="WP_183787125.1">
    <property type="nucleotide sequence ID" value="NZ_JACIBS010000009.1"/>
</dbReference>
<reference evidence="2 3" key="1">
    <citation type="submission" date="2020-08" db="EMBL/GenBank/DDBJ databases">
        <title>Sequencing the genomes of 1000 actinobacteria strains.</title>
        <authorList>
            <person name="Klenk H.-P."/>
        </authorList>
    </citation>
    <scope>NUCLEOTIDE SEQUENCE [LARGE SCALE GENOMIC DNA]</scope>
    <source>
        <strain evidence="2 3">DSM 45267</strain>
    </source>
</reference>
<dbReference type="AlphaFoldDB" id="A0A839Y1Y7"/>
<feature type="region of interest" description="Disordered" evidence="1">
    <location>
        <begin position="46"/>
        <end position="68"/>
    </location>
</feature>
<evidence type="ECO:0000256" key="1">
    <source>
        <dbReference type="SAM" id="MobiDB-lite"/>
    </source>
</evidence>
<organism evidence="2 3">
    <name type="scientific">Prauserella sediminis</name>
    <dbReference type="NCBI Taxonomy" id="577680"/>
    <lineage>
        <taxon>Bacteria</taxon>
        <taxon>Bacillati</taxon>
        <taxon>Actinomycetota</taxon>
        <taxon>Actinomycetes</taxon>
        <taxon>Pseudonocardiales</taxon>
        <taxon>Pseudonocardiaceae</taxon>
        <taxon>Prauserella</taxon>
        <taxon>Prauserella salsuginis group</taxon>
    </lineage>
</organism>
<keyword evidence="3" id="KW-1185">Reference proteome</keyword>
<gene>
    <name evidence="2" type="ORF">FB384_004884</name>
</gene>
<dbReference type="EMBL" id="JACIBS010000009">
    <property type="protein sequence ID" value="MBB3665925.1"/>
    <property type="molecule type" value="Genomic_DNA"/>
</dbReference>
<feature type="compositionally biased region" description="Polar residues" evidence="1">
    <location>
        <begin position="14"/>
        <end position="24"/>
    </location>
</feature>
<comment type="caution">
    <text evidence="2">The sequence shown here is derived from an EMBL/GenBank/DDBJ whole genome shotgun (WGS) entry which is preliminary data.</text>
</comment>
<feature type="region of interest" description="Disordered" evidence="1">
    <location>
        <begin position="1"/>
        <end position="33"/>
    </location>
</feature>
<proteinExistence type="predicted"/>
<accession>A0A839Y1Y7</accession>
<feature type="compositionally biased region" description="Basic and acidic residues" evidence="1">
    <location>
        <begin position="48"/>
        <end position="61"/>
    </location>
</feature>
<evidence type="ECO:0000313" key="3">
    <source>
        <dbReference type="Proteomes" id="UP000564573"/>
    </source>
</evidence>